<accession>A0A379QNY6</accession>
<proteinExistence type="predicted"/>
<evidence type="ECO:0000313" key="2">
    <source>
        <dbReference type="EMBL" id="SUF58845.1"/>
    </source>
</evidence>
<keyword evidence="1" id="KW-0472">Membrane</keyword>
<dbReference type="EMBL" id="UGWP01000004">
    <property type="protein sequence ID" value="SUF58845.1"/>
    <property type="molecule type" value="Genomic_DNA"/>
</dbReference>
<dbReference type="Proteomes" id="UP000254597">
    <property type="component" value="Unassembled WGS sequence"/>
</dbReference>
<gene>
    <name evidence="2" type="ORF">NCTC10252_04184</name>
</gene>
<protein>
    <submittedName>
        <fullName evidence="2">Membrane protein</fullName>
    </submittedName>
</protein>
<organism evidence="2 3">
    <name type="scientific">Salmonella enterica</name>
    <name type="common">Salmonella choleraesuis</name>
    <dbReference type="NCBI Taxonomy" id="28901"/>
    <lineage>
        <taxon>Bacteria</taxon>
        <taxon>Pseudomonadati</taxon>
        <taxon>Pseudomonadota</taxon>
        <taxon>Gammaproteobacteria</taxon>
        <taxon>Enterobacterales</taxon>
        <taxon>Enterobacteriaceae</taxon>
        <taxon>Salmonella</taxon>
    </lineage>
</organism>
<evidence type="ECO:0000313" key="3">
    <source>
        <dbReference type="Proteomes" id="UP000254597"/>
    </source>
</evidence>
<name>A0A379QNY6_SALER</name>
<dbReference type="AlphaFoldDB" id="A0A379QNY6"/>
<reference evidence="2 3" key="1">
    <citation type="submission" date="2018-06" db="EMBL/GenBank/DDBJ databases">
        <authorList>
            <consortium name="Pathogen Informatics"/>
            <person name="Doyle S."/>
        </authorList>
    </citation>
    <scope>NUCLEOTIDE SEQUENCE [LARGE SCALE GENOMIC DNA]</scope>
    <source>
        <strain evidence="2 3">NCTC10252</strain>
    </source>
</reference>
<keyword evidence="1" id="KW-1133">Transmembrane helix</keyword>
<feature type="transmembrane region" description="Helical" evidence="1">
    <location>
        <begin position="6"/>
        <end position="29"/>
    </location>
</feature>
<keyword evidence="1" id="KW-0812">Transmembrane</keyword>
<sequence length="56" mass="6205">MLKSSLLWKIVTLGGVMILLLIPLMMIRYQRAVAGAWRRDVPDASSGLVFALLFAT</sequence>
<evidence type="ECO:0000256" key="1">
    <source>
        <dbReference type="SAM" id="Phobius"/>
    </source>
</evidence>